<dbReference type="RefSeq" id="WP_132548051.1">
    <property type="nucleotide sequence ID" value="NZ_SMAA01000004.1"/>
</dbReference>
<dbReference type="PANTHER" id="PTHR42823:SF3">
    <property type="entry name" value="ATP SYNTHASE SUBUNIT A, CHLOROPLASTIC"/>
    <property type="match status" value="1"/>
</dbReference>
<dbReference type="GO" id="GO:0045259">
    <property type="term" value="C:proton-transporting ATP synthase complex"/>
    <property type="evidence" value="ECO:0007669"/>
    <property type="project" value="UniProtKB-KW"/>
</dbReference>
<keyword evidence="14" id="KW-1185">Reference proteome</keyword>
<evidence type="ECO:0000256" key="2">
    <source>
        <dbReference type="ARBA" id="ARBA00006810"/>
    </source>
</evidence>
<comment type="caution">
    <text evidence="13">The sequence shown here is derived from an EMBL/GenBank/DDBJ whole genome shotgun (WGS) entry which is preliminary data.</text>
</comment>
<evidence type="ECO:0000256" key="12">
    <source>
        <dbReference type="RuleBase" id="RU000483"/>
    </source>
</evidence>
<dbReference type="PROSITE" id="PS00449">
    <property type="entry name" value="ATPASE_A"/>
    <property type="match status" value="1"/>
</dbReference>
<dbReference type="SUPFAM" id="SSF81336">
    <property type="entry name" value="F1F0 ATP synthase subunit A"/>
    <property type="match status" value="1"/>
</dbReference>
<feature type="transmembrane region" description="Helical" evidence="11">
    <location>
        <begin position="107"/>
        <end position="126"/>
    </location>
</feature>
<dbReference type="InterPro" id="IPR000568">
    <property type="entry name" value="ATP_synth_F0_asu"/>
</dbReference>
<keyword evidence="6 11" id="KW-0375">Hydrogen ion transport</keyword>
<dbReference type="InterPro" id="IPR045082">
    <property type="entry name" value="ATP_syn_F0_a_bact/chloroplast"/>
</dbReference>
<dbReference type="CDD" id="cd00310">
    <property type="entry name" value="ATP-synt_Fo_a_6"/>
    <property type="match status" value="1"/>
</dbReference>
<keyword evidence="7 11" id="KW-1133">Transmembrane helix</keyword>
<evidence type="ECO:0000313" key="14">
    <source>
        <dbReference type="Proteomes" id="UP000295188"/>
    </source>
</evidence>
<comment type="similarity">
    <text evidence="2 11 12">Belongs to the ATPase A chain family.</text>
</comment>
<dbReference type="PANTHER" id="PTHR42823">
    <property type="entry name" value="ATP SYNTHASE SUBUNIT A, CHLOROPLASTIC"/>
    <property type="match status" value="1"/>
</dbReference>
<evidence type="ECO:0000256" key="11">
    <source>
        <dbReference type="HAMAP-Rule" id="MF_01393"/>
    </source>
</evidence>
<comment type="function">
    <text evidence="11 12">Key component of the proton channel; it plays a direct role in the translocation of protons across the membrane.</text>
</comment>
<evidence type="ECO:0000256" key="4">
    <source>
        <dbReference type="ARBA" id="ARBA00022547"/>
    </source>
</evidence>
<evidence type="ECO:0000256" key="5">
    <source>
        <dbReference type="ARBA" id="ARBA00022692"/>
    </source>
</evidence>
<dbReference type="NCBIfam" id="TIGR01131">
    <property type="entry name" value="ATP_synt_6_or_A"/>
    <property type="match status" value="1"/>
</dbReference>
<accession>A0A4R3KBS1</accession>
<gene>
    <name evidence="11" type="primary">atpB</name>
    <name evidence="13" type="ORF">EDC37_104120</name>
</gene>
<evidence type="ECO:0000256" key="3">
    <source>
        <dbReference type="ARBA" id="ARBA00022448"/>
    </source>
</evidence>
<dbReference type="Gene3D" id="1.20.120.220">
    <property type="entry name" value="ATP synthase, F0 complex, subunit A"/>
    <property type="match status" value="1"/>
</dbReference>
<proteinExistence type="inferred from homology"/>
<evidence type="ECO:0000256" key="1">
    <source>
        <dbReference type="ARBA" id="ARBA00004141"/>
    </source>
</evidence>
<evidence type="ECO:0000256" key="6">
    <source>
        <dbReference type="ARBA" id="ARBA00022781"/>
    </source>
</evidence>
<evidence type="ECO:0000256" key="7">
    <source>
        <dbReference type="ARBA" id="ARBA00022989"/>
    </source>
</evidence>
<keyword evidence="9 11" id="KW-0472">Membrane</keyword>
<evidence type="ECO:0000313" key="13">
    <source>
        <dbReference type="EMBL" id="TCS80518.1"/>
    </source>
</evidence>
<sequence>MPESAAHELMLFGLSFNLETLEMTWMVMAVVVILSIVATRNLKLVPAGLQNIFEMVITGLNSQINANMGKRGALFAPFLISLFLFLLISNWWGLIPGMSSPTNTLNTNLGLALLVVVMLHVLGLYYKGTKYIKHFFEPFAPFVIIKLIEEIAKPITLSFRLFGNIVAGELLIHILPKLLPNIFAEIIPGVVWLAFCVFVGVVQAFVFTMLSMSYLADGVSDENE</sequence>
<dbReference type="EMBL" id="SMAA01000004">
    <property type="protein sequence ID" value="TCS80518.1"/>
    <property type="molecule type" value="Genomic_DNA"/>
</dbReference>
<dbReference type="InterPro" id="IPR023011">
    <property type="entry name" value="ATP_synth_F0_asu_AS"/>
</dbReference>
<evidence type="ECO:0000256" key="9">
    <source>
        <dbReference type="ARBA" id="ARBA00023136"/>
    </source>
</evidence>
<feature type="transmembrane region" description="Helical" evidence="11">
    <location>
        <begin position="73"/>
        <end position="95"/>
    </location>
</feature>
<dbReference type="Proteomes" id="UP000295188">
    <property type="component" value="Unassembled WGS sequence"/>
</dbReference>
<evidence type="ECO:0000256" key="8">
    <source>
        <dbReference type="ARBA" id="ARBA00023065"/>
    </source>
</evidence>
<dbReference type="GO" id="GO:0005886">
    <property type="term" value="C:plasma membrane"/>
    <property type="evidence" value="ECO:0007669"/>
    <property type="project" value="UniProtKB-SubCell"/>
</dbReference>
<name>A0A4R3KBS1_9FIRM</name>
<keyword evidence="5 11" id="KW-0812">Transmembrane</keyword>
<dbReference type="PRINTS" id="PR00123">
    <property type="entry name" value="ATPASEA"/>
</dbReference>
<feature type="transmembrane region" description="Helical" evidence="11">
    <location>
        <begin position="182"/>
        <end position="207"/>
    </location>
</feature>
<feature type="transmembrane region" description="Helical" evidence="11">
    <location>
        <begin position="23"/>
        <end position="42"/>
    </location>
</feature>
<dbReference type="GO" id="GO:0042777">
    <property type="term" value="P:proton motive force-driven plasma membrane ATP synthesis"/>
    <property type="evidence" value="ECO:0007669"/>
    <property type="project" value="TreeGrafter"/>
</dbReference>
<dbReference type="AlphaFoldDB" id="A0A4R3KBS1"/>
<organism evidence="13 14">
    <name type="scientific">Pectinatus cerevisiiphilus</name>
    <dbReference type="NCBI Taxonomy" id="86956"/>
    <lineage>
        <taxon>Bacteria</taxon>
        <taxon>Bacillati</taxon>
        <taxon>Bacillota</taxon>
        <taxon>Negativicutes</taxon>
        <taxon>Selenomonadales</taxon>
        <taxon>Selenomonadaceae</taxon>
        <taxon>Pectinatus</taxon>
    </lineage>
</organism>
<keyword evidence="11" id="KW-1003">Cell membrane</keyword>
<keyword evidence="3 11" id="KW-0813">Transport</keyword>
<comment type="subcellular location">
    <subcellularLocation>
        <location evidence="11 12">Cell membrane</location>
        <topology evidence="11 12">Multi-pass membrane protein</topology>
    </subcellularLocation>
    <subcellularLocation>
        <location evidence="1">Membrane</location>
        <topology evidence="1">Multi-pass membrane protein</topology>
    </subcellularLocation>
</comment>
<reference evidence="13 14" key="1">
    <citation type="submission" date="2019-03" db="EMBL/GenBank/DDBJ databases">
        <title>Genomic Encyclopedia of Type Strains, Phase IV (KMG-IV): sequencing the most valuable type-strain genomes for metagenomic binning, comparative biology and taxonomic classification.</title>
        <authorList>
            <person name="Goeker M."/>
        </authorList>
    </citation>
    <scope>NUCLEOTIDE SEQUENCE [LARGE SCALE GENOMIC DNA]</scope>
    <source>
        <strain evidence="13 14">DSM 20467</strain>
    </source>
</reference>
<keyword evidence="4 11" id="KW-0138">CF(0)</keyword>
<dbReference type="GO" id="GO:0046933">
    <property type="term" value="F:proton-transporting ATP synthase activity, rotational mechanism"/>
    <property type="evidence" value="ECO:0007669"/>
    <property type="project" value="UniProtKB-UniRule"/>
</dbReference>
<keyword evidence="8 11" id="KW-0406">Ion transport</keyword>
<dbReference type="OrthoDB" id="9789241at2"/>
<dbReference type="Pfam" id="PF00119">
    <property type="entry name" value="ATP-synt_A"/>
    <property type="match status" value="1"/>
</dbReference>
<keyword evidence="10 11" id="KW-0066">ATP synthesis</keyword>
<protein>
    <recommendedName>
        <fullName evidence="11 12">ATP synthase subunit a</fullName>
    </recommendedName>
    <alternativeName>
        <fullName evidence="11">ATP synthase F0 sector subunit a</fullName>
    </alternativeName>
    <alternativeName>
        <fullName evidence="11">F-ATPase subunit 6</fullName>
    </alternativeName>
</protein>
<dbReference type="HAMAP" id="MF_01393">
    <property type="entry name" value="ATP_synth_a_bact"/>
    <property type="match status" value="1"/>
</dbReference>
<dbReference type="InterPro" id="IPR035908">
    <property type="entry name" value="F0_ATP_A_sf"/>
</dbReference>
<evidence type="ECO:0000256" key="10">
    <source>
        <dbReference type="ARBA" id="ARBA00023310"/>
    </source>
</evidence>